<dbReference type="GO" id="GO:0001046">
    <property type="term" value="F:core promoter sequence-specific DNA binding"/>
    <property type="evidence" value="ECO:0007669"/>
    <property type="project" value="TreeGrafter"/>
</dbReference>
<evidence type="ECO:0000256" key="2">
    <source>
        <dbReference type="ARBA" id="ARBA00023242"/>
    </source>
</evidence>
<dbReference type="GO" id="GO:0017054">
    <property type="term" value="C:negative cofactor 2 complex"/>
    <property type="evidence" value="ECO:0007669"/>
    <property type="project" value="TreeGrafter"/>
</dbReference>
<dbReference type="InterPro" id="IPR050568">
    <property type="entry name" value="Transcr_DNA_Rep_Reg"/>
</dbReference>
<evidence type="ECO:0000256" key="3">
    <source>
        <dbReference type="SAM" id="MobiDB-lite"/>
    </source>
</evidence>
<dbReference type="SUPFAM" id="SSF47113">
    <property type="entry name" value="Histone-fold"/>
    <property type="match status" value="1"/>
</dbReference>
<dbReference type="OrthoDB" id="653904at2759"/>
<feature type="compositionally biased region" description="Polar residues" evidence="3">
    <location>
        <begin position="155"/>
        <end position="167"/>
    </location>
</feature>
<dbReference type="EMBL" id="OB662371">
    <property type="protein sequence ID" value="CAD7229949.1"/>
    <property type="molecule type" value="Genomic_DNA"/>
</dbReference>
<gene>
    <name evidence="4" type="ORF">CTOB1V02_LOCUS7814</name>
</gene>
<evidence type="ECO:0000256" key="1">
    <source>
        <dbReference type="ARBA" id="ARBA00004123"/>
    </source>
</evidence>
<dbReference type="InterPro" id="IPR003958">
    <property type="entry name" value="CBFA_NFYB_domain"/>
</dbReference>
<feature type="compositionally biased region" description="Low complexity" evidence="3">
    <location>
        <begin position="138"/>
        <end position="154"/>
    </location>
</feature>
<dbReference type="GO" id="GO:0016251">
    <property type="term" value="F:RNA polymerase II general transcription initiation factor activity"/>
    <property type="evidence" value="ECO:0007669"/>
    <property type="project" value="TreeGrafter"/>
</dbReference>
<dbReference type="InterPro" id="IPR009072">
    <property type="entry name" value="Histone-fold"/>
</dbReference>
<protein>
    <submittedName>
        <fullName evidence="4">Uncharacterized protein</fullName>
    </submittedName>
</protein>
<dbReference type="PANTHER" id="PTHR10252:SF5">
    <property type="entry name" value="DR1-ASSOCIATED COREPRESSOR"/>
    <property type="match status" value="1"/>
</dbReference>
<dbReference type="Pfam" id="PF00808">
    <property type="entry name" value="CBFD_NFYB_HMF"/>
    <property type="match status" value="1"/>
</dbReference>
<accession>A0A7R8WIX7</accession>
<reference evidence="4" key="1">
    <citation type="submission" date="2020-11" db="EMBL/GenBank/DDBJ databases">
        <authorList>
            <person name="Tran Van P."/>
        </authorList>
    </citation>
    <scope>NUCLEOTIDE SEQUENCE</scope>
</reference>
<dbReference type="Gene3D" id="1.10.20.10">
    <property type="entry name" value="Histone, subunit A"/>
    <property type="match status" value="1"/>
</dbReference>
<dbReference type="CDD" id="cd22906">
    <property type="entry name" value="HFD_DRAP1"/>
    <property type="match status" value="1"/>
</dbReference>
<dbReference type="AlphaFoldDB" id="A0A7R8WIX7"/>
<sequence length="167" mass="18745">MPSKKQKFNSKFPPARIKRIMQTDEDVGKVATPVPVIISRAVELFLDSFLAKAGEGARSSMAKTLVPNHIRVAKIFRSHLPEKLRKLLVPHHTAPCHRPTIARKIEENRLARKIVMRMEHLERIKNIILTRRVTIVSSEGTSQRTSSRSSVRSEPATQSAPDVGNAN</sequence>
<organism evidence="4">
    <name type="scientific">Cyprideis torosa</name>
    <dbReference type="NCBI Taxonomy" id="163714"/>
    <lineage>
        <taxon>Eukaryota</taxon>
        <taxon>Metazoa</taxon>
        <taxon>Ecdysozoa</taxon>
        <taxon>Arthropoda</taxon>
        <taxon>Crustacea</taxon>
        <taxon>Oligostraca</taxon>
        <taxon>Ostracoda</taxon>
        <taxon>Podocopa</taxon>
        <taxon>Podocopida</taxon>
        <taxon>Cytherocopina</taxon>
        <taxon>Cytheroidea</taxon>
        <taxon>Cytherideidae</taxon>
        <taxon>Cyprideis</taxon>
    </lineage>
</organism>
<keyword evidence="2" id="KW-0539">Nucleus</keyword>
<dbReference type="PANTHER" id="PTHR10252">
    <property type="entry name" value="HISTONE-LIKE TRANSCRIPTION FACTOR CCAAT-RELATED"/>
    <property type="match status" value="1"/>
</dbReference>
<feature type="region of interest" description="Disordered" evidence="3">
    <location>
        <begin position="138"/>
        <end position="167"/>
    </location>
</feature>
<evidence type="ECO:0000313" key="4">
    <source>
        <dbReference type="EMBL" id="CAD7229949.1"/>
    </source>
</evidence>
<comment type="subcellular location">
    <subcellularLocation>
        <location evidence="1">Nucleus</location>
    </subcellularLocation>
</comment>
<dbReference type="GO" id="GO:0046982">
    <property type="term" value="F:protein heterodimerization activity"/>
    <property type="evidence" value="ECO:0007669"/>
    <property type="project" value="InterPro"/>
</dbReference>
<name>A0A7R8WIX7_9CRUS</name>
<proteinExistence type="predicted"/>